<dbReference type="PANTHER" id="PTHR30032:SF8">
    <property type="entry name" value="GERMINATION-SPECIFIC N-ACETYLMURAMOYL-L-ALANINE AMIDASE"/>
    <property type="match status" value="1"/>
</dbReference>
<dbReference type="eggNOG" id="COG2247">
    <property type="taxonomic scope" value="Bacteria"/>
</dbReference>
<dbReference type="Proteomes" id="UP000005104">
    <property type="component" value="Chromosome"/>
</dbReference>
<organism evidence="4 5">
    <name type="scientific">Desulfosporosinus youngiae DSM 17734</name>
    <dbReference type="NCBI Taxonomy" id="768710"/>
    <lineage>
        <taxon>Bacteria</taxon>
        <taxon>Bacillati</taxon>
        <taxon>Bacillota</taxon>
        <taxon>Clostridia</taxon>
        <taxon>Eubacteriales</taxon>
        <taxon>Desulfitobacteriaceae</taxon>
        <taxon>Desulfosporosinus</taxon>
    </lineage>
</organism>
<dbReference type="PANTHER" id="PTHR30032">
    <property type="entry name" value="N-ACETYLMURAMOYL-L-ALANINE AMIDASE-RELATED"/>
    <property type="match status" value="1"/>
</dbReference>
<dbReference type="InterPro" id="IPR025875">
    <property type="entry name" value="Leu-rich_rpt_4"/>
</dbReference>
<dbReference type="HOGENOM" id="CLU_028455_2_0_9"/>
<feature type="domain" description="Bacterial Ig-like" evidence="3">
    <location>
        <begin position="409"/>
        <end position="464"/>
    </location>
</feature>
<dbReference type="InterPro" id="IPR011081">
    <property type="entry name" value="Big_4"/>
</dbReference>
<name>H5XZ78_9FIRM</name>
<gene>
    <name evidence="4" type="ORF">DesyoDRAFT_4841</name>
</gene>
<dbReference type="PROSITE" id="PS51450">
    <property type="entry name" value="LRR"/>
    <property type="match status" value="3"/>
</dbReference>
<dbReference type="Pfam" id="PF07532">
    <property type="entry name" value="Big_4"/>
    <property type="match status" value="2"/>
</dbReference>
<dbReference type="eggNOG" id="COG4886">
    <property type="taxonomic scope" value="Bacteria"/>
</dbReference>
<reference evidence="4 5" key="1">
    <citation type="submission" date="2011-11" db="EMBL/GenBank/DDBJ databases">
        <title>The Noncontiguous Finished genome of Desulfosporosinus youngiae DSM 17734.</title>
        <authorList>
            <consortium name="US DOE Joint Genome Institute (JGI-PGF)"/>
            <person name="Lucas S."/>
            <person name="Han J."/>
            <person name="Lapidus A."/>
            <person name="Cheng J.-F."/>
            <person name="Goodwin L."/>
            <person name="Pitluck S."/>
            <person name="Peters L."/>
            <person name="Ovchinnikova G."/>
            <person name="Lu M."/>
            <person name="Land M.L."/>
            <person name="Hauser L."/>
            <person name="Pester M."/>
            <person name="Spring S."/>
            <person name="Ollivier B."/>
            <person name="Rattei T."/>
            <person name="Klenk H.-P."/>
            <person name="Wagner M."/>
            <person name="Loy A."/>
            <person name="Woyke T.J."/>
        </authorList>
    </citation>
    <scope>NUCLEOTIDE SEQUENCE [LARGE SCALE GENOMIC DNA]</scope>
    <source>
        <strain evidence="4 5">DSM 17734</strain>
    </source>
</reference>
<keyword evidence="2" id="KW-0677">Repeat</keyword>
<dbReference type="Pfam" id="PF12799">
    <property type="entry name" value="LRR_4"/>
    <property type="match status" value="2"/>
</dbReference>
<dbReference type="STRING" id="768710.DesyoDRAFT_4841"/>
<sequence length="640" mass="70547">MTIKMKEQFKDFLLALLLITLIVLAYTPIAAASTSTGRIAGYDRYETAVTISQRGWPDGADSAILANGDDFPDALSAGPLAQKFNAPILLTNPYMLDTNTAAELKRLNVKKVYIIGGNAVVSNSVERQLSLMKISAIRIAGQDRYETSLKVAQEVGVNQGVFVTNGLNFADALSIGPIAASLKMPIVLVPPDDLTPAQKTFLDKTKIPSSVIVSGYYDLSENVISQFPGHELIYGADPYDRNIKLIKRFADSLNLDTVYIATGRSFPDALAASALAQKKQNAIILLDGNTIPYSSHSFIQSKLISKLNILGGTAVISSSTESTLAGLPAEIKSIDDVSDSVQEQQKYEPPKAVTATRTDGIKEEVPVTWSLSSVQTLKSGTYRFEGTVNNYSNPVYLKLTIHPKVLKVETISAEIILGDSYSFPDKISVTMSDNTTETFPVTWSSNIVPLNKAGSYTFQGTIEDLSQKVSLTLKVSEDAKITFTDPEFKDAVRRRLRKSRSESIYKSDVINITTLNVRNDNITDLTGLEYFVNLKTLDVGNNELTRITALSKLKNLKTLKINNNGLKDISAIKDLTSLTYLDISDNYITNFTPLKNLTNLTTLYLDDNEPDPYDENYTPDYSPIRSYYKNIDRRNRDFSL</sequence>
<protein>
    <submittedName>
        <fullName evidence="4">Cell wall-binding protein</fullName>
    </submittedName>
</protein>
<dbReference type="Gene3D" id="3.40.50.12090">
    <property type="match status" value="1"/>
</dbReference>
<dbReference type="InterPro" id="IPR032675">
    <property type="entry name" value="LRR_dom_sf"/>
</dbReference>
<dbReference type="InterPro" id="IPR051922">
    <property type="entry name" value="Bact_Sporulation_Assoc"/>
</dbReference>
<keyword evidence="1" id="KW-0433">Leucine-rich repeat</keyword>
<feature type="domain" description="Bacterial Ig-like" evidence="3">
    <location>
        <begin position="334"/>
        <end position="391"/>
    </location>
</feature>
<dbReference type="InterPro" id="IPR001611">
    <property type="entry name" value="Leu-rich_rpt"/>
</dbReference>
<dbReference type="AlphaFoldDB" id="H5XZ78"/>
<proteinExistence type="predicted"/>
<evidence type="ECO:0000256" key="1">
    <source>
        <dbReference type="ARBA" id="ARBA00022614"/>
    </source>
</evidence>
<dbReference type="SMART" id="SM00365">
    <property type="entry name" value="LRR_SD22"/>
    <property type="match status" value="3"/>
</dbReference>
<evidence type="ECO:0000313" key="4">
    <source>
        <dbReference type="EMBL" id="EHQ91784.1"/>
    </source>
</evidence>
<dbReference type="Pfam" id="PF04122">
    <property type="entry name" value="CW_binding_2"/>
    <property type="match status" value="3"/>
</dbReference>
<dbReference type="SUPFAM" id="SSF52075">
    <property type="entry name" value="Outer arm dynein light chain 1"/>
    <property type="match status" value="1"/>
</dbReference>
<dbReference type="EMBL" id="CM001441">
    <property type="protein sequence ID" value="EHQ91784.1"/>
    <property type="molecule type" value="Genomic_DNA"/>
</dbReference>
<accession>H5XZ78</accession>
<evidence type="ECO:0000259" key="3">
    <source>
        <dbReference type="Pfam" id="PF07532"/>
    </source>
</evidence>
<dbReference type="InterPro" id="IPR007253">
    <property type="entry name" value="Cell_wall-bd_2"/>
</dbReference>
<dbReference type="Gene3D" id="3.80.10.10">
    <property type="entry name" value="Ribonuclease Inhibitor"/>
    <property type="match status" value="1"/>
</dbReference>
<evidence type="ECO:0000313" key="5">
    <source>
        <dbReference type="Proteomes" id="UP000005104"/>
    </source>
</evidence>
<evidence type="ECO:0000256" key="2">
    <source>
        <dbReference type="ARBA" id="ARBA00022737"/>
    </source>
</evidence>
<keyword evidence="5" id="KW-1185">Reference proteome</keyword>